<dbReference type="EMBL" id="SNRW01003794">
    <property type="protein sequence ID" value="KAA6388907.1"/>
    <property type="molecule type" value="Genomic_DNA"/>
</dbReference>
<protein>
    <recommendedName>
        <fullName evidence="2">Protein kinase domain-containing protein</fullName>
    </recommendedName>
</protein>
<feature type="non-terminal residue" evidence="3">
    <location>
        <position position="1"/>
    </location>
</feature>
<dbReference type="InterPro" id="IPR011009">
    <property type="entry name" value="Kinase-like_dom_sf"/>
</dbReference>
<evidence type="ECO:0000313" key="3">
    <source>
        <dbReference type="EMBL" id="KAA6388907.1"/>
    </source>
</evidence>
<dbReference type="SUPFAM" id="SSF56112">
    <property type="entry name" value="Protein kinase-like (PK-like)"/>
    <property type="match status" value="1"/>
</dbReference>
<keyword evidence="1" id="KW-0812">Transmembrane</keyword>
<keyword evidence="1" id="KW-0472">Membrane</keyword>
<dbReference type="Proteomes" id="UP000324800">
    <property type="component" value="Unassembled WGS sequence"/>
</dbReference>
<proteinExistence type="predicted"/>
<dbReference type="InterPro" id="IPR000719">
    <property type="entry name" value="Prot_kinase_dom"/>
</dbReference>
<dbReference type="PROSITE" id="PS50011">
    <property type="entry name" value="PROTEIN_KINASE_DOM"/>
    <property type="match status" value="1"/>
</dbReference>
<dbReference type="OrthoDB" id="4062651at2759"/>
<sequence length="103" mass="11831">EGMRVFHTSEQIHRDIKCDNILLHSPPGSGRVYVKITDFGFAKKEGQTNEQTYLKGTLAFMAPELFLEERIVTQKVDIYALGITFYALFLHIYPVFEGNFEAQ</sequence>
<organism evidence="3 4">
    <name type="scientific">Streblomastix strix</name>
    <dbReference type="NCBI Taxonomy" id="222440"/>
    <lineage>
        <taxon>Eukaryota</taxon>
        <taxon>Metamonada</taxon>
        <taxon>Preaxostyla</taxon>
        <taxon>Oxymonadida</taxon>
        <taxon>Streblomastigidae</taxon>
        <taxon>Streblomastix</taxon>
    </lineage>
</organism>
<dbReference type="Gene3D" id="1.10.510.10">
    <property type="entry name" value="Transferase(Phosphotransferase) domain 1"/>
    <property type="match status" value="1"/>
</dbReference>
<dbReference type="GO" id="GO:0004672">
    <property type="term" value="F:protein kinase activity"/>
    <property type="evidence" value="ECO:0007669"/>
    <property type="project" value="InterPro"/>
</dbReference>
<evidence type="ECO:0000313" key="4">
    <source>
        <dbReference type="Proteomes" id="UP000324800"/>
    </source>
</evidence>
<dbReference type="GO" id="GO:0005524">
    <property type="term" value="F:ATP binding"/>
    <property type="evidence" value="ECO:0007669"/>
    <property type="project" value="InterPro"/>
</dbReference>
<evidence type="ECO:0000259" key="2">
    <source>
        <dbReference type="PROSITE" id="PS50011"/>
    </source>
</evidence>
<feature type="transmembrane region" description="Helical" evidence="1">
    <location>
        <begin position="78"/>
        <end position="96"/>
    </location>
</feature>
<comment type="caution">
    <text evidence="3">The sequence shown here is derived from an EMBL/GenBank/DDBJ whole genome shotgun (WGS) entry which is preliminary data.</text>
</comment>
<name>A0A5J4W1X7_9EUKA</name>
<dbReference type="Pfam" id="PF00069">
    <property type="entry name" value="Pkinase"/>
    <property type="match status" value="1"/>
</dbReference>
<reference evidence="3 4" key="1">
    <citation type="submission" date="2019-03" db="EMBL/GenBank/DDBJ databases">
        <title>Single cell metagenomics reveals metabolic interactions within the superorganism composed of flagellate Streblomastix strix and complex community of Bacteroidetes bacteria on its surface.</title>
        <authorList>
            <person name="Treitli S.C."/>
            <person name="Kolisko M."/>
            <person name="Husnik F."/>
            <person name="Keeling P."/>
            <person name="Hampl V."/>
        </authorList>
    </citation>
    <scope>NUCLEOTIDE SEQUENCE [LARGE SCALE GENOMIC DNA]</scope>
    <source>
        <strain evidence="3">ST1C</strain>
    </source>
</reference>
<dbReference type="AlphaFoldDB" id="A0A5J4W1X7"/>
<keyword evidence="1" id="KW-1133">Transmembrane helix</keyword>
<dbReference type="PANTHER" id="PTHR44167">
    <property type="entry name" value="OVARIAN-SPECIFIC SERINE/THREONINE-PROTEIN KINASE LOK-RELATED"/>
    <property type="match status" value="1"/>
</dbReference>
<feature type="domain" description="Protein kinase" evidence="2">
    <location>
        <begin position="1"/>
        <end position="103"/>
    </location>
</feature>
<evidence type="ECO:0000256" key="1">
    <source>
        <dbReference type="SAM" id="Phobius"/>
    </source>
</evidence>
<gene>
    <name evidence="3" type="ORF">EZS28_015563</name>
</gene>
<accession>A0A5J4W1X7</accession>
<dbReference type="PANTHER" id="PTHR44167:SF24">
    <property type="entry name" value="SERINE_THREONINE-PROTEIN KINASE CHK2"/>
    <property type="match status" value="1"/>
</dbReference>